<dbReference type="RefSeq" id="WP_338199148.1">
    <property type="nucleotide sequence ID" value="NZ_JAEKNR010000039.1"/>
</dbReference>
<gene>
    <name evidence="1" type="ORF">JF922_03525</name>
</gene>
<comment type="caution">
    <text evidence="1">The sequence shown here is derived from an EMBL/GenBank/DDBJ whole genome shotgun (WGS) entry which is preliminary data.</text>
</comment>
<dbReference type="AlphaFoldDB" id="A0A934K7N3"/>
<sequence length="139" mass="15582">MKSKRKVVEFSLRHYSEIPLEVMANRVGQAIGVTFHESDEEDMPGVVTEVFGTNVALYDTRGLNNRVVFILTSWVTDMRFLDGPGGQGVELEGIDISEAVSDLLAVRRVGEWHPPAEAEVAAELAHATRRRKRFEREDA</sequence>
<name>A0A934K7N3_9BACT</name>
<organism evidence="1 2">
    <name type="scientific">Candidatus Nephthysia bennettiae</name>
    <dbReference type="NCBI Taxonomy" id="3127016"/>
    <lineage>
        <taxon>Bacteria</taxon>
        <taxon>Bacillati</taxon>
        <taxon>Candidatus Dormiibacterota</taxon>
        <taxon>Candidatus Dormibacteria</taxon>
        <taxon>Candidatus Dormibacterales</taxon>
        <taxon>Candidatus Dormibacteraceae</taxon>
        <taxon>Candidatus Nephthysia</taxon>
    </lineage>
</organism>
<evidence type="ECO:0000313" key="2">
    <source>
        <dbReference type="Proteomes" id="UP000612893"/>
    </source>
</evidence>
<protein>
    <submittedName>
        <fullName evidence="1">Uncharacterized protein</fullName>
    </submittedName>
</protein>
<dbReference type="EMBL" id="JAEKNR010000039">
    <property type="protein sequence ID" value="MBJ7597143.1"/>
    <property type="molecule type" value="Genomic_DNA"/>
</dbReference>
<keyword evidence="2" id="KW-1185">Reference proteome</keyword>
<proteinExistence type="predicted"/>
<reference evidence="1" key="1">
    <citation type="submission" date="2020-10" db="EMBL/GenBank/DDBJ databases">
        <title>Ca. Dormibacterota MAGs.</title>
        <authorList>
            <person name="Montgomery K."/>
        </authorList>
    </citation>
    <scope>NUCLEOTIDE SEQUENCE [LARGE SCALE GENOMIC DNA]</scope>
    <source>
        <strain evidence="1">SC8812_S17_10</strain>
    </source>
</reference>
<accession>A0A934K7N3</accession>
<evidence type="ECO:0000313" key="1">
    <source>
        <dbReference type="EMBL" id="MBJ7597143.1"/>
    </source>
</evidence>
<dbReference type="Proteomes" id="UP000612893">
    <property type="component" value="Unassembled WGS sequence"/>
</dbReference>